<feature type="transmembrane region" description="Helical" evidence="2">
    <location>
        <begin position="342"/>
        <end position="359"/>
    </location>
</feature>
<proteinExistence type="inferred from homology"/>
<dbReference type="EMBL" id="BOMF01000019">
    <property type="protein sequence ID" value="GID43919.1"/>
    <property type="molecule type" value="Genomic_DNA"/>
</dbReference>
<name>A0ABQ3WA44_9ACTN</name>
<dbReference type="RefSeq" id="WP_204294545.1">
    <property type="nucleotide sequence ID" value="NZ_BAAAGQ010000002.1"/>
</dbReference>
<sequence>MTAPATTEDELLDLLGPLTEWLLAGSFEGTLRCEQIVREVAGVYGHRVEATFLADAALLTLGGRALSFAREPGVPPLHQVSRAKILLGEIARGGLTAREATARLAALRAAPVRWSKPWRVLGLVAFTVGFGISVQATWQQVAVSAATGLLVGLIVVAGAGRRRLLLVSPFLASLLVSAVVLTLYERDLLTGGPIQLIVPALFYFIPGDAITAGALELASNRMTAGAARLVYSVAVLLVLAFGALVATVLLQVPQGDLYDVPVDANLGLLGVWGGWVLFAAGVMLTFSMAPRDFPWALGLILFTAAVAELATRAFGDPFGTFAGAVAMMTASLLLGRRTAGPPAYVLYLGAFYVLTPGSHGLRGLESWIGGHPVQGVAGIADMVSLLVAIAVGMLVAAAAVGPRRPRTVPQG</sequence>
<dbReference type="InterPro" id="IPR010619">
    <property type="entry name" value="ThrE-like_N"/>
</dbReference>
<reference evidence="4" key="1">
    <citation type="submission" date="2021-01" db="EMBL/GenBank/DDBJ databases">
        <title>Whole genome shotgun sequence of Actinoplanes capillaceus NBRC 16408.</title>
        <authorList>
            <person name="Komaki H."/>
            <person name="Tamura T."/>
        </authorList>
    </citation>
    <scope>NUCLEOTIDE SEQUENCE [LARGE SCALE GENOMIC DNA]</scope>
    <source>
        <strain evidence="4">NBRC 16408</strain>
    </source>
</reference>
<evidence type="ECO:0000313" key="4">
    <source>
        <dbReference type="EMBL" id="GID43919.1"/>
    </source>
</evidence>
<keyword evidence="2" id="KW-1133">Transmembrane helix</keyword>
<dbReference type="InterPro" id="IPR051361">
    <property type="entry name" value="ThrE/Ser_Exporter"/>
</dbReference>
<keyword evidence="2" id="KW-0472">Membrane</keyword>
<feature type="transmembrane region" description="Helical" evidence="2">
    <location>
        <begin position="317"/>
        <end position="335"/>
    </location>
</feature>
<feature type="transmembrane region" description="Helical" evidence="2">
    <location>
        <begin position="264"/>
        <end position="286"/>
    </location>
</feature>
<feature type="domain" description="Threonine/serine exporter-like N-terminal" evidence="3">
    <location>
        <begin position="29"/>
        <end position="249"/>
    </location>
</feature>
<dbReference type="PANTHER" id="PTHR31082">
    <property type="entry name" value="PHEROMONE-REGULATED MEMBRANE PROTEIN 10"/>
    <property type="match status" value="1"/>
</dbReference>
<comment type="caution">
    <text evidence="4">The sequence shown here is derived from an EMBL/GenBank/DDBJ whole genome shotgun (WGS) entry which is preliminary data.</text>
</comment>
<keyword evidence="2" id="KW-0812">Transmembrane</keyword>
<feature type="transmembrane region" description="Helical" evidence="2">
    <location>
        <begin position="164"/>
        <end position="184"/>
    </location>
</feature>
<protein>
    <recommendedName>
        <fullName evidence="3">Threonine/serine exporter-like N-terminal domain-containing protein</fullName>
    </recommendedName>
</protein>
<feature type="transmembrane region" description="Helical" evidence="2">
    <location>
        <begin position="293"/>
        <end position="311"/>
    </location>
</feature>
<feature type="transmembrane region" description="Helical" evidence="2">
    <location>
        <begin position="196"/>
        <end position="217"/>
    </location>
</feature>
<organism evidence="4">
    <name type="scientific">Actinoplanes campanulatus</name>
    <dbReference type="NCBI Taxonomy" id="113559"/>
    <lineage>
        <taxon>Bacteria</taxon>
        <taxon>Bacillati</taxon>
        <taxon>Actinomycetota</taxon>
        <taxon>Actinomycetes</taxon>
        <taxon>Micromonosporales</taxon>
        <taxon>Micromonosporaceae</taxon>
        <taxon>Actinoplanes</taxon>
    </lineage>
</organism>
<feature type="transmembrane region" description="Helical" evidence="2">
    <location>
        <begin position="379"/>
        <end position="400"/>
    </location>
</feature>
<dbReference type="PANTHER" id="PTHR31082:SF4">
    <property type="entry name" value="PHEROMONE-REGULATED MEMBRANE PROTEIN 10"/>
    <property type="match status" value="1"/>
</dbReference>
<evidence type="ECO:0000259" key="3">
    <source>
        <dbReference type="Pfam" id="PF06738"/>
    </source>
</evidence>
<feature type="transmembrane region" description="Helical" evidence="2">
    <location>
        <begin position="118"/>
        <end position="136"/>
    </location>
</feature>
<evidence type="ECO:0000256" key="2">
    <source>
        <dbReference type="SAM" id="Phobius"/>
    </source>
</evidence>
<dbReference type="Pfam" id="PF06738">
    <property type="entry name" value="ThrE"/>
    <property type="match status" value="1"/>
</dbReference>
<comment type="similarity">
    <text evidence="1">Belongs to the ThrE exporter (TC 2.A.79) family.</text>
</comment>
<feature type="transmembrane region" description="Helical" evidence="2">
    <location>
        <begin position="142"/>
        <end position="159"/>
    </location>
</feature>
<evidence type="ECO:0000256" key="1">
    <source>
        <dbReference type="ARBA" id="ARBA00034125"/>
    </source>
</evidence>
<feature type="transmembrane region" description="Helical" evidence="2">
    <location>
        <begin position="229"/>
        <end position="252"/>
    </location>
</feature>
<accession>A0ABQ3WA44</accession>
<gene>
    <name evidence="4" type="ORF">Aca07nite_11940</name>
</gene>